<comment type="catalytic activity">
    <reaction evidence="12">
        <text>Preferential cleavage: (Ac)2-L-Lys-D-Ala-|-D-Ala. Also transpeptidation of peptidyl-alanyl moieties that are N-acyl substituents of D-alanine.</text>
        <dbReference type="EC" id="3.4.16.4"/>
    </reaction>
</comment>
<dbReference type="PANTHER" id="PTHR21581:SF33">
    <property type="entry name" value="D-ALANYL-D-ALANINE CARBOXYPEPTIDASE DACB"/>
    <property type="match status" value="1"/>
</dbReference>
<feature type="signal peptide" evidence="16">
    <location>
        <begin position="1"/>
        <end position="27"/>
    </location>
</feature>
<evidence type="ECO:0000256" key="8">
    <source>
        <dbReference type="ARBA" id="ARBA00022801"/>
    </source>
</evidence>
<evidence type="ECO:0000256" key="14">
    <source>
        <dbReference type="PIRSR" id="PIRSR618044-2"/>
    </source>
</evidence>
<comment type="pathway">
    <text evidence="2">Cell wall biogenesis; peptidoglycan biosynthesis.</text>
</comment>
<evidence type="ECO:0000256" key="2">
    <source>
        <dbReference type="ARBA" id="ARBA00004752"/>
    </source>
</evidence>
<feature type="chain" id="PRO_5020226000" description="serine-type D-Ala-D-Ala carboxypeptidase" evidence="16">
    <location>
        <begin position="28"/>
        <end position="369"/>
    </location>
</feature>
<feature type="active site" description="Acyl-ester intermediate" evidence="13">
    <location>
        <position position="59"/>
    </location>
</feature>
<keyword evidence="11" id="KW-0961">Cell wall biogenesis/degradation</keyword>
<keyword evidence="10" id="KW-0573">Peptidoglycan synthesis</keyword>
<evidence type="ECO:0000256" key="16">
    <source>
        <dbReference type="SAM" id="SignalP"/>
    </source>
</evidence>
<evidence type="ECO:0000256" key="11">
    <source>
        <dbReference type="ARBA" id="ARBA00023316"/>
    </source>
</evidence>
<dbReference type="InterPro" id="IPR012338">
    <property type="entry name" value="Beta-lactam/transpept-like"/>
</dbReference>
<dbReference type="InterPro" id="IPR012907">
    <property type="entry name" value="Peptidase_S11_C"/>
</dbReference>
<evidence type="ECO:0000256" key="6">
    <source>
        <dbReference type="ARBA" id="ARBA00022670"/>
    </source>
</evidence>
<dbReference type="SUPFAM" id="SSF69189">
    <property type="entry name" value="Penicillin-binding protein associated domain"/>
    <property type="match status" value="1"/>
</dbReference>
<dbReference type="SUPFAM" id="SSF56601">
    <property type="entry name" value="beta-lactamase/transpeptidase-like"/>
    <property type="match status" value="1"/>
</dbReference>
<proteinExistence type="inferred from homology"/>
<keyword evidence="9" id="KW-0133">Cell shape</keyword>
<dbReference type="Pfam" id="PF00768">
    <property type="entry name" value="Peptidase_S11"/>
    <property type="match status" value="1"/>
</dbReference>
<dbReference type="Gene3D" id="3.40.710.10">
    <property type="entry name" value="DD-peptidase/beta-lactamase superfamily"/>
    <property type="match status" value="1"/>
</dbReference>
<dbReference type="InterPro" id="IPR018044">
    <property type="entry name" value="Peptidase_S11"/>
</dbReference>
<dbReference type="InterPro" id="IPR037167">
    <property type="entry name" value="Peptidase_S11_C_sf"/>
</dbReference>
<keyword evidence="7 16" id="KW-0732">Signal</keyword>
<organism evidence="18 19">
    <name type="scientific">Serpentinicella alkaliphila</name>
    <dbReference type="NCBI Taxonomy" id="1734049"/>
    <lineage>
        <taxon>Bacteria</taxon>
        <taxon>Bacillati</taxon>
        <taxon>Bacillota</taxon>
        <taxon>Clostridia</taxon>
        <taxon>Peptostreptococcales</taxon>
        <taxon>Natronincolaceae</taxon>
        <taxon>Serpentinicella</taxon>
    </lineage>
</organism>
<evidence type="ECO:0000313" key="19">
    <source>
        <dbReference type="Proteomes" id="UP000295504"/>
    </source>
</evidence>
<dbReference type="InterPro" id="IPR001967">
    <property type="entry name" value="Peptidase_S11_N"/>
</dbReference>
<evidence type="ECO:0000256" key="5">
    <source>
        <dbReference type="ARBA" id="ARBA00022645"/>
    </source>
</evidence>
<dbReference type="GO" id="GO:0009252">
    <property type="term" value="P:peptidoglycan biosynthetic process"/>
    <property type="evidence" value="ECO:0007669"/>
    <property type="project" value="UniProtKB-UniPathway"/>
</dbReference>
<dbReference type="GO" id="GO:0071555">
    <property type="term" value="P:cell wall organization"/>
    <property type="evidence" value="ECO:0007669"/>
    <property type="project" value="UniProtKB-KW"/>
</dbReference>
<dbReference type="RefSeq" id="WP_132849260.1">
    <property type="nucleotide sequence ID" value="NZ_CP058648.1"/>
</dbReference>
<feature type="domain" description="Peptidase S11 D-Ala-D-Ala carboxypeptidase A C-terminal" evidence="17">
    <location>
        <begin position="266"/>
        <end position="356"/>
    </location>
</feature>
<dbReference type="Gene3D" id="2.60.410.10">
    <property type="entry name" value="D-Ala-D-Ala carboxypeptidase, C-terminal domain"/>
    <property type="match status" value="1"/>
</dbReference>
<dbReference type="GO" id="GO:0009002">
    <property type="term" value="F:serine-type D-Ala-D-Ala carboxypeptidase activity"/>
    <property type="evidence" value="ECO:0007669"/>
    <property type="project" value="UniProtKB-EC"/>
</dbReference>
<dbReference type="InterPro" id="IPR015956">
    <property type="entry name" value="Peniciliin-bd_prot_C_sf"/>
</dbReference>
<evidence type="ECO:0000256" key="4">
    <source>
        <dbReference type="ARBA" id="ARBA00012448"/>
    </source>
</evidence>
<comment type="similarity">
    <text evidence="3 15">Belongs to the peptidase S11 family.</text>
</comment>
<dbReference type="EMBL" id="SLYC01000037">
    <property type="protein sequence ID" value="TCP99055.1"/>
    <property type="molecule type" value="Genomic_DNA"/>
</dbReference>
<dbReference type="GO" id="GO:0008360">
    <property type="term" value="P:regulation of cell shape"/>
    <property type="evidence" value="ECO:0007669"/>
    <property type="project" value="UniProtKB-KW"/>
</dbReference>
<evidence type="ECO:0000259" key="17">
    <source>
        <dbReference type="SMART" id="SM00936"/>
    </source>
</evidence>
<dbReference type="AlphaFoldDB" id="A0A4R2T9U7"/>
<gene>
    <name evidence="18" type="ORF">EDD79_103718</name>
</gene>
<evidence type="ECO:0000256" key="10">
    <source>
        <dbReference type="ARBA" id="ARBA00022984"/>
    </source>
</evidence>
<feature type="binding site" evidence="14">
    <location>
        <position position="219"/>
    </location>
    <ligand>
        <name>substrate</name>
    </ligand>
</feature>
<comment type="function">
    <text evidence="1">Removes C-terminal D-alanyl residues from sugar-peptide cell wall precursors.</text>
</comment>
<evidence type="ECO:0000256" key="12">
    <source>
        <dbReference type="ARBA" id="ARBA00034000"/>
    </source>
</evidence>
<evidence type="ECO:0000256" key="15">
    <source>
        <dbReference type="RuleBase" id="RU004016"/>
    </source>
</evidence>
<dbReference type="PRINTS" id="PR00725">
    <property type="entry name" value="DADACBPTASE1"/>
</dbReference>
<keyword evidence="8" id="KW-0378">Hydrolase</keyword>
<feature type="active site" description="Proton acceptor" evidence="13">
    <location>
        <position position="62"/>
    </location>
</feature>
<reference evidence="18 19" key="1">
    <citation type="submission" date="2019-03" db="EMBL/GenBank/DDBJ databases">
        <title>Genomic Encyclopedia of Type Strains, Phase IV (KMG-IV): sequencing the most valuable type-strain genomes for metagenomic binning, comparative biology and taxonomic classification.</title>
        <authorList>
            <person name="Goeker M."/>
        </authorList>
    </citation>
    <scope>NUCLEOTIDE SEQUENCE [LARGE SCALE GENOMIC DNA]</scope>
    <source>
        <strain evidence="18 19">DSM 100013</strain>
    </source>
</reference>
<dbReference type="SMART" id="SM00936">
    <property type="entry name" value="PBP5_C"/>
    <property type="match status" value="1"/>
</dbReference>
<comment type="caution">
    <text evidence="18">The sequence shown here is derived from an EMBL/GenBank/DDBJ whole genome shotgun (WGS) entry which is preliminary data.</text>
</comment>
<evidence type="ECO:0000313" key="18">
    <source>
        <dbReference type="EMBL" id="TCP99055.1"/>
    </source>
</evidence>
<dbReference type="Pfam" id="PF07943">
    <property type="entry name" value="PBP5_C"/>
    <property type="match status" value="1"/>
</dbReference>
<dbReference type="UniPathway" id="UPA00219"/>
<dbReference type="EC" id="3.4.16.4" evidence="4"/>
<protein>
    <recommendedName>
        <fullName evidence="4">serine-type D-Ala-D-Ala carboxypeptidase</fullName>
        <ecNumber evidence="4">3.4.16.4</ecNumber>
    </recommendedName>
</protein>
<evidence type="ECO:0000256" key="9">
    <source>
        <dbReference type="ARBA" id="ARBA00022960"/>
    </source>
</evidence>
<keyword evidence="6" id="KW-0645">Protease</keyword>
<sequence length="369" mass="41366">MKKLHKTLILTLALSLFLSIFTANAFAIDTSGAASIVIDVSTGSILYEKNIHEKLPMASTTKIMTALLAIENVAMDKIVSVNPKAQGIEGSSIYLKSNEKVKMADLVYGLMLRSGNDAATAIAYEVGGGSYEKFIELMNKRAKELGALNTNFMNPHGLYHKEHYTTAYDLAIVTREALKNPVFKEVARTKMWVAERDEFKYFSNKNKILNSYEGGDGVKTGFTKKSGRCLVASATRNNMQLVAVTLNDGNWFNTTMQLLDHSFENYSPYIQFEEGQNVKRIYVENGDKEFTYVKTDSKLIIPLNNNIDSKVISVFELPEQIEAPVNQDQVIGSILTYVDNKLVDKSDLLTTENIQKLTLMDKLKRFLFN</sequence>
<dbReference type="GO" id="GO:0006508">
    <property type="term" value="P:proteolysis"/>
    <property type="evidence" value="ECO:0007669"/>
    <property type="project" value="UniProtKB-KW"/>
</dbReference>
<keyword evidence="19" id="KW-1185">Reference proteome</keyword>
<accession>A0A4R2T9U7</accession>
<evidence type="ECO:0000256" key="1">
    <source>
        <dbReference type="ARBA" id="ARBA00003217"/>
    </source>
</evidence>
<feature type="active site" evidence="13">
    <location>
        <position position="114"/>
    </location>
</feature>
<keyword evidence="5 18" id="KW-0121">Carboxypeptidase</keyword>
<evidence type="ECO:0000256" key="7">
    <source>
        <dbReference type="ARBA" id="ARBA00022729"/>
    </source>
</evidence>
<dbReference type="OrthoDB" id="9791132at2"/>
<dbReference type="PANTHER" id="PTHR21581">
    <property type="entry name" value="D-ALANYL-D-ALANINE CARBOXYPEPTIDASE"/>
    <property type="match status" value="1"/>
</dbReference>
<evidence type="ECO:0000256" key="3">
    <source>
        <dbReference type="ARBA" id="ARBA00007164"/>
    </source>
</evidence>
<evidence type="ECO:0000256" key="13">
    <source>
        <dbReference type="PIRSR" id="PIRSR618044-1"/>
    </source>
</evidence>
<dbReference type="Proteomes" id="UP000295504">
    <property type="component" value="Unassembled WGS sequence"/>
</dbReference>
<name>A0A4R2T9U7_9FIRM</name>